<evidence type="ECO:0000256" key="7">
    <source>
        <dbReference type="ARBA" id="ARBA00023136"/>
    </source>
</evidence>
<feature type="transmembrane region" description="Helical" evidence="8">
    <location>
        <begin position="349"/>
        <end position="369"/>
    </location>
</feature>
<dbReference type="EMBL" id="VIKS01000014">
    <property type="protein sequence ID" value="TQV84430.1"/>
    <property type="molecule type" value="Genomic_DNA"/>
</dbReference>
<protein>
    <submittedName>
        <fullName evidence="11">Lipoprotein-releasing ABC transporter permease subunit</fullName>
    </submittedName>
</protein>
<keyword evidence="5 8" id="KW-0812">Transmembrane</keyword>
<feature type="domain" description="ABC3 transporter permease C-terminal" evidence="9">
    <location>
        <begin position="275"/>
        <end position="408"/>
    </location>
</feature>
<accession>A0A545U4M2</accession>
<dbReference type="GO" id="GO:0098797">
    <property type="term" value="C:plasma membrane protein complex"/>
    <property type="evidence" value="ECO:0007669"/>
    <property type="project" value="TreeGrafter"/>
</dbReference>
<sequence>MKKSVALMVGLRYTGAKKSNHFISFIALVSMIGIALGTIVLITVMSVMNGFQSELQERILGMVPHVVVGERGEGVHDWPEVEKQIVQHKDVIAAAPFIDTQAMFKARGNTRYGLVQGVLPEKEKKVSIISDYFIAGSLDNLKPKEFGIILGIGVARSLGVSMGDKVTLLIADGGTVSPAGFAPRQKRFTVVGIFEVRSEADSMITMIHMQDAAAFTRKGQLVSALRVTTNNVLDAQWTAYELRNQLDDKFYVSDWNYTHGTLFKAIKMEKTMMGVLLTLIVAVAAFNIITTLVMVVNDKQSDIAILRTLGASPATIMKIFIVQGSLNGFIGTILGVIGGVALAINLPQVVAFVEQLFGVNVIPGDVYFIGFLPSELHWDDVILITSVALSLTVLATLYPAWKASRTNPAEALRYE</sequence>
<proteinExistence type="inferred from homology"/>
<comment type="similarity">
    <text evidence="2">Belongs to the ABC-4 integral membrane protein family. LolC/E subfamily.</text>
</comment>
<evidence type="ECO:0000259" key="10">
    <source>
        <dbReference type="Pfam" id="PF12704"/>
    </source>
</evidence>
<dbReference type="PANTHER" id="PTHR30489">
    <property type="entry name" value="LIPOPROTEIN-RELEASING SYSTEM TRANSMEMBRANE PROTEIN LOLE"/>
    <property type="match status" value="1"/>
</dbReference>
<dbReference type="Proteomes" id="UP000315439">
    <property type="component" value="Unassembled WGS sequence"/>
</dbReference>
<comment type="subcellular location">
    <subcellularLocation>
        <location evidence="1">Cell membrane</location>
        <topology evidence="1">Multi-pass membrane protein</topology>
    </subcellularLocation>
</comment>
<dbReference type="InterPro" id="IPR003838">
    <property type="entry name" value="ABC3_permease_C"/>
</dbReference>
<feature type="transmembrane region" description="Helical" evidence="8">
    <location>
        <begin position="274"/>
        <end position="296"/>
    </location>
</feature>
<evidence type="ECO:0000256" key="1">
    <source>
        <dbReference type="ARBA" id="ARBA00004651"/>
    </source>
</evidence>
<keyword evidence="12" id="KW-1185">Reference proteome</keyword>
<organism evidence="11 12">
    <name type="scientific">Aliikangiella coralliicola</name>
    <dbReference type="NCBI Taxonomy" id="2592383"/>
    <lineage>
        <taxon>Bacteria</taxon>
        <taxon>Pseudomonadati</taxon>
        <taxon>Pseudomonadota</taxon>
        <taxon>Gammaproteobacteria</taxon>
        <taxon>Oceanospirillales</taxon>
        <taxon>Pleioneaceae</taxon>
        <taxon>Aliikangiella</taxon>
    </lineage>
</organism>
<feature type="transmembrane region" description="Helical" evidence="8">
    <location>
        <begin position="316"/>
        <end position="342"/>
    </location>
</feature>
<feature type="domain" description="MacB-like periplasmic core" evidence="10">
    <location>
        <begin position="28"/>
        <end position="214"/>
    </location>
</feature>
<evidence type="ECO:0000256" key="2">
    <source>
        <dbReference type="ARBA" id="ARBA00005236"/>
    </source>
</evidence>
<dbReference type="OrthoDB" id="9808461at2"/>
<reference evidence="11 12" key="1">
    <citation type="submission" date="2019-07" db="EMBL/GenBank/DDBJ databases">
        <title>Draft genome for Aliikangiella sp. M105.</title>
        <authorList>
            <person name="Wang G."/>
        </authorList>
    </citation>
    <scope>NUCLEOTIDE SEQUENCE [LARGE SCALE GENOMIC DNA]</scope>
    <source>
        <strain evidence="11 12">M105</strain>
    </source>
</reference>
<evidence type="ECO:0000313" key="11">
    <source>
        <dbReference type="EMBL" id="TQV84430.1"/>
    </source>
</evidence>
<dbReference type="Pfam" id="PF02687">
    <property type="entry name" value="FtsX"/>
    <property type="match status" value="1"/>
</dbReference>
<keyword evidence="7 8" id="KW-0472">Membrane</keyword>
<keyword evidence="6 8" id="KW-1133">Transmembrane helix</keyword>
<dbReference type="RefSeq" id="WP_142934042.1">
    <property type="nucleotide sequence ID" value="NZ_ML660170.1"/>
</dbReference>
<evidence type="ECO:0000256" key="6">
    <source>
        <dbReference type="ARBA" id="ARBA00022989"/>
    </source>
</evidence>
<comment type="caution">
    <text evidence="11">The sequence shown here is derived from an EMBL/GenBank/DDBJ whole genome shotgun (WGS) entry which is preliminary data.</text>
</comment>
<feature type="transmembrane region" description="Helical" evidence="8">
    <location>
        <begin position="381"/>
        <end position="401"/>
    </location>
</feature>
<dbReference type="PANTHER" id="PTHR30489:SF0">
    <property type="entry name" value="LIPOPROTEIN-RELEASING SYSTEM TRANSMEMBRANE PROTEIN LOLE"/>
    <property type="match status" value="1"/>
</dbReference>
<keyword evidence="3" id="KW-0813">Transport</keyword>
<gene>
    <name evidence="11" type="ORF">FLL46_22700</name>
</gene>
<dbReference type="InterPro" id="IPR011925">
    <property type="entry name" value="LolCE_TM"/>
</dbReference>
<evidence type="ECO:0000313" key="12">
    <source>
        <dbReference type="Proteomes" id="UP000315439"/>
    </source>
</evidence>
<keyword evidence="11" id="KW-0449">Lipoprotein</keyword>
<dbReference type="AlphaFoldDB" id="A0A545U4M2"/>
<feature type="transmembrane region" description="Helical" evidence="8">
    <location>
        <begin position="26"/>
        <end position="48"/>
    </location>
</feature>
<evidence type="ECO:0000259" key="9">
    <source>
        <dbReference type="Pfam" id="PF02687"/>
    </source>
</evidence>
<name>A0A545U4M2_9GAMM</name>
<keyword evidence="4" id="KW-1003">Cell membrane</keyword>
<dbReference type="Pfam" id="PF12704">
    <property type="entry name" value="MacB_PCD"/>
    <property type="match status" value="1"/>
</dbReference>
<dbReference type="GO" id="GO:0042953">
    <property type="term" value="P:lipoprotein transport"/>
    <property type="evidence" value="ECO:0007669"/>
    <property type="project" value="InterPro"/>
</dbReference>
<dbReference type="InterPro" id="IPR025857">
    <property type="entry name" value="MacB_PCD"/>
</dbReference>
<evidence type="ECO:0000256" key="5">
    <source>
        <dbReference type="ARBA" id="ARBA00022692"/>
    </source>
</evidence>
<dbReference type="NCBIfam" id="TIGR02212">
    <property type="entry name" value="lolCE"/>
    <property type="match status" value="1"/>
</dbReference>
<evidence type="ECO:0000256" key="4">
    <source>
        <dbReference type="ARBA" id="ARBA00022475"/>
    </source>
</evidence>
<evidence type="ECO:0000256" key="3">
    <source>
        <dbReference type="ARBA" id="ARBA00022448"/>
    </source>
</evidence>
<dbReference type="GO" id="GO:0044874">
    <property type="term" value="P:lipoprotein localization to outer membrane"/>
    <property type="evidence" value="ECO:0007669"/>
    <property type="project" value="TreeGrafter"/>
</dbReference>
<evidence type="ECO:0000256" key="8">
    <source>
        <dbReference type="SAM" id="Phobius"/>
    </source>
</evidence>
<dbReference type="InterPro" id="IPR051447">
    <property type="entry name" value="Lipoprotein-release_system"/>
</dbReference>